<evidence type="ECO:0000259" key="2">
    <source>
        <dbReference type="Pfam" id="PF11827"/>
    </source>
</evidence>
<sequence length="175" mass="18955">MKNVMRKKAVLMMALAFAAFGALAQHDHAGHGKQSGGQQMDPMFKDEAMSKAYGHYIHLKEALVASQPEEAKGAADKLQKSLASLENTKSAQAEAGKVASASTLDEQRKAFAVLSNEMTTLVKASTLSMGEIYLEYCPMANGNTGAFWLSNEKEIKNPYFGDKMLKCGSVKETIN</sequence>
<evidence type="ECO:0000313" key="3">
    <source>
        <dbReference type="EMBL" id="WKN35888.1"/>
    </source>
</evidence>
<reference evidence="3" key="2">
    <citation type="journal article" date="2024" name="Antonie Van Leeuwenhoek">
        <title>Roseihalotalea indica gen. nov., sp. nov., a halophilic Bacteroidetes from mesopelagic Southwest Indian Ocean with higher carbohydrate metabolic potential.</title>
        <authorList>
            <person name="Chen B."/>
            <person name="Zhang M."/>
            <person name="Lin D."/>
            <person name="Ye J."/>
            <person name="Tang K."/>
        </authorList>
    </citation>
    <scope>NUCLEOTIDE SEQUENCE</scope>
    <source>
        <strain evidence="3">TK19036</strain>
    </source>
</reference>
<evidence type="ECO:0000256" key="1">
    <source>
        <dbReference type="SAM" id="SignalP"/>
    </source>
</evidence>
<proteinExistence type="predicted"/>
<dbReference type="Pfam" id="PF11827">
    <property type="entry name" value="DUF3347"/>
    <property type="match status" value="1"/>
</dbReference>
<feature type="domain" description="DUF3347" evidence="2">
    <location>
        <begin position="53"/>
        <end position="129"/>
    </location>
</feature>
<reference evidence="3" key="1">
    <citation type="journal article" date="2023" name="Comput. Struct. Biotechnol. J.">
        <title>Discovery of a novel marine Bacteroidetes with a rich repertoire of carbohydrate-active enzymes.</title>
        <authorList>
            <person name="Chen B."/>
            <person name="Liu G."/>
            <person name="Chen Q."/>
            <person name="Wang H."/>
            <person name="Liu L."/>
            <person name="Tang K."/>
        </authorList>
    </citation>
    <scope>NUCLEOTIDE SEQUENCE</scope>
    <source>
        <strain evidence="3">TK19036</strain>
    </source>
</reference>
<organism evidence="3">
    <name type="scientific">Roseihalotalea indica</name>
    <dbReference type="NCBI Taxonomy" id="2867963"/>
    <lineage>
        <taxon>Bacteria</taxon>
        <taxon>Pseudomonadati</taxon>
        <taxon>Bacteroidota</taxon>
        <taxon>Cytophagia</taxon>
        <taxon>Cytophagales</taxon>
        <taxon>Catalimonadaceae</taxon>
        <taxon>Roseihalotalea</taxon>
    </lineage>
</organism>
<dbReference type="AlphaFoldDB" id="A0AA49JCR1"/>
<dbReference type="EMBL" id="CP120682">
    <property type="protein sequence ID" value="WKN35888.1"/>
    <property type="molecule type" value="Genomic_DNA"/>
</dbReference>
<dbReference type="InterPro" id="IPR021782">
    <property type="entry name" value="DUF3347"/>
</dbReference>
<accession>A0AA49JCR1</accession>
<feature type="signal peptide" evidence="1">
    <location>
        <begin position="1"/>
        <end position="24"/>
    </location>
</feature>
<protein>
    <submittedName>
        <fullName evidence="3">DUF3347 domain-containing protein</fullName>
    </submittedName>
</protein>
<gene>
    <name evidence="3" type="ORF">K4G66_26335</name>
</gene>
<feature type="chain" id="PRO_5041326421" evidence="1">
    <location>
        <begin position="25"/>
        <end position="175"/>
    </location>
</feature>
<keyword evidence="1" id="KW-0732">Signal</keyword>
<name>A0AA49JCR1_9BACT</name>